<proteinExistence type="predicted"/>
<accession>A0A9N9NDR6</accession>
<feature type="non-terminal residue" evidence="1">
    <location>
        <position position="43"/>
    </location>
</feature>
<protein>
    <submittedName>
        <fullName evidence="1">13548_t:CDS:1</fullName>
    </submittedName>
</protein>
<organism evidence="1 2">
    <name type="scientific">Racocetra fulgida</name>
    <dbReference type="NCBI Taxonomy" id="60492"/>
    <lineage>
        <taxon>Eukaryota</taxon>
        <taxon>Fungi</taxon>
        <taxon>Fungi incertae sedis</taxon>
        <taxon>Mucoromycota</taxon>
        <taxon>Glomeromycotina</taxon>
        <taxon>Glomeromycetes</taxon>
        <taxon>Diversisporales</taxon>
        <taxon>Gigasporaceae</taxon>
        <taxon>Racocetra</taxon>
    </lineage>
</organism>
<keyword evidence="2" id="KW-1185">Reference proteome</keyword>
<dbReference type="AlphaFoldDB" id="A0A9N9NDR6"/>
<dbReference type="EMBL" id="CAJVPZ010026250">
    <property type="protein sequence ID" value="CAG8725099.1"/>
    <property type="molecule type" value="Genomic_DNA"/>
</dbReference>
<dbReference type="Proteomes" id="UP000789396">
    <property type="component" value="Unassembled WGS sequence"/>
</dbReference>
<reference evidence="1" key="1">
    <citation type="submission" date="2021-06" db="EMBL/GenBank/DDBJ databases">
        <authorList>
            <person name="Kallberg Y."/>
            <person name="Tangrot J."/>
            <person name="Rosling A."/>
        </authorList>
    </citation>
    <scope>NUCLEOTIDE SEQUENCE</scope>
    <source>
        <strain evidence="1">IN212</strain>
    </source>
</reference>
<feature type="non-terminal residue" evidence="1">
    <location>
        <position position="1"/>
    </location>
</feature>
<sequence>DVNKKIYNGYTDNIPVEYDIKKVNKSIGIIRLYNNYIFIQKIA</sequence>
<evidence type="ECO:0000313" key="1">
    <source>
        <dbReference type="EMBL" id="CAG8725099.1"/>
    </source>
</evidence>
<comment type="caution">
    <text evidence="1">The sequence shown here is derived from an EMBL/GenBank/DDBJ whole genome shotgun (WGS) entry which is preliminary data.</text>
</comment>
<name>A0A9N9NDR6_9GLOM</name>
<evidence type="ECO:0000313" key="2">
    <source>
        <dbReference type="Proteomes" id="UP000789396"/>
    </source>
</evidence>
<gene>
    <name evidence="1" type="ORF">RFULGI_LOCUS11731</name>
</gene>